<protein>
    <submittedName>
        <fullName evidence="1">4117_t:CDS:1</fullName>
    </submittedName>
</protein>
<reference evidence="1" key="1">
    <citation type="submission" date="2021-06" db="EMBL/GenBank/DDBJ databases">
        <authorList>
            <person name="Kallberg Y."/>
            <person name="Tangrot J."/>
            <person name="Rosling A."/>
        </authorList>
    </citation>
    <scope>NUCLEOTIDE SEQUENCE</scope>
    <source>
        <strain evidence="1">IL203A</strain>
    </source>
</reference>
<name>A0ACA9ML14_9GLOM</name>
<evidence type="ECO:0000313" key="2">
    <source>
        <dbReference type="Proteomes" id="UP000789702"/>
    </source>
</evidence>
<proteinExistence type="predicted"/>
<dbReference type="Proteomes" id="UP000789702">
    <property type="component" value="Unassembled WGS sequence"/>
</dbReference>
<keyword evidence="2" id="KW-1185">Reference proteome</keyword>
<dbReference type="EMBL" id="CAJVPU010009830">
    <property type="protein sequence ID" value="CAG8598941.1"/>
    <property type="molecule type" value="Genomic_DNA"/>
</dbReference>
<comment type="caution">
    <text evidence="1">The sequence shown here is derived from an EMBL/GenBank/DDBJ whole genome shotgun (WGS) entry which is preliminary data.</text>
</comment>
<sequence>MNSKLELCFNNNKQSREDLPDSKPLSRNSSMMLSQEERDKLFG</sequence>
<organism evidence="1 2">
    <name type="scientific">Dentiscutata heterogama</name>
    <dbReference type="NCBI Taxonomy" id="1316150"/>
    <lineage>
        <taxon>Eukaryota</taxon>
        <taxon>Fungi</taxon>
        <taxon>Fungi incertae sedis</taxon>
        <taxon>Mucoromycota</taxon>
        <taxon>Glomeromycotina</taxon>
        <taxon>Glomeromycetes</taxon>
        <taxon>Diversisporales</taxon>
        <taxon>Gigasporaceae</taxon>
        <taxon>Dentiscutata</taxon>
    </lineage>
</organism>
<accession>A0ACA9ML14</accession>
<evidence type="ECO:0000313" key="1">
    <source>
        <dbReference type="EMBL" id="CAG8598941.1"/>
    </source>
</evidence>
<gene>
    <name evidence="1" type="ORF">DHETER_LOCUS7168</name>
</gene>
<feature type="non-terminal residue" evidence="1">
    <location>
        <position position="43"/>
    </location>
</feature>